<keyword evidence="11" id="KW-1185">Reference proteome</keyword>
<feature type="transmembrane region" description="Helical" evidence="7">
    <location>
        <begin position="134"/>
        <end position="156"/>
    </location>
</feature>
<dbReference type="CDD" id="cd06261">
    <property type="entry name" value="TM_PBP2"/>
    <property type="match status" value="1"/>
</dbReference>
<name>A0A840AI29_9PROT</name>
<evidence type="ECO:0000256" key="8">
    <source>
        <dbReference type="SAM" id="MobiDB-lite"/>
    </source>
</evidence>
<evidence type="ECO:0000256" key="6">
    <source>
        <dbReference type="ARBA" id="ARBA00023136"/>
    </source>
</evidence>
<dbReference type="InterPro" id="IPR035906">
    <property type="entry name" value="MetI-like_sf"/>
</dbReference>
<evidence type="ECO:0000259" key="9">
    <source>
        <dbReference type="PROSITE" id="PS50928"/>
    </source>
</evidence>
<dbReference type="Proteomes" id="UP000553193">
    <property type="component" value="Unassembled WGS sequence"/>
</dbReference>
<dbReference type="InterPro" id="IPR000515">
    <property type="entry name" value="MetI-like"/>
</dbReference>
<gene>
    <name evidence="10" type="ORF">GGQ83_003274</name>
</gene>
<protein>
    <submittedName>
        <fullName evidence="10">Microcin C transport system permease protein</fullName>
    </submittedName>
</protein>
<dbReference type="AlphaFoldDB" id="A0A840AI29"/>
<evidence type="ECO:0000256" key="7">
    <source>
        <dbReference type="RuleBase" id="RU363032"/>
    </source>
</evidence>
<accession>A0A840AI29</accession>
<keyword evidence="3" id="KW-1003">Cell membrane</keyword>
<dbReference type="RefSeq" id="WP_311728458.1">
    <property type="nucleotide sequence ID" value="NZ_JACIDJ010000006.1"/>
</dbReference>
<feature type="transmembrane region" description="Helical" evidence="7">
    <location>
        <begin position="279"/>
        <end position="306"/>
    </location>
</feature>
<evidence type="ECO:0000256" key="5">
    <source>
        <dbReference type="ARBA" id="ARBA00022989"/>
    </source>
</evidence>
<comment type="similarity">
    <text evidence="7">Belongs to the binding-protein-dependent transport system permease family.</text>
</comment>
<feature type="domain" description="ABC transmembrane type-1" evidence="9">
    <location>
        <begin position="130"/>
        <end position="349"/>
    </location>
</feature>
<evidence type="ECO:0000256" key="2">
    <source>
        <dbReference type="ARBA" id="ARBA00022448"/>
    </source>
</evidence>
<keyword evidence="4 7" id="KW-0812">Transmembrane</keyword>
<keyword evidence="2 7" id="KW-0813">Transport</keyword>
<reference evidence="10 11" key="1">
    <citation type="submission" date="2020-08" db="EMBL/GenBank/DDBJ databases">
        <title>Genomic Encyclopedia of Type Strains, Phase IV (KMG-IV): sequencing the most valuable type-strain genomes for metagenomic binning, comparative biology and taxonomic classification.</title>
        <authorList>
            <person name="Goeker M."/>
        </authorList>
    </citation>
    <scope>NUCLEOTIDE SEQUENCE [LARGE SCALE GENOMIC DNA]</scope>
    <source>
        <strain evidence="10 11">DSM 19979</strain>
    </source>
</reference>
<feature type="transmembrane region" description="Helical" evidence="7">
    <location>
        <begin position="168"/>
        <end position="190"/>
    </location>
</feature>
<feature type="transmembrane region" description="Helical" evidence="7">
    <location>
        <begin position="326"/>
        <end position="352"/>
    </location>
</feature>
<evidence type="ECO:0000256" key="3">
    <source>
        <dbReference type="ARBA" id="ARBA00022475"/>
    </source>
</evidence>
<comment type="subcellular location">
    <subcellularLocation>
        <location evidence="1 7">Cell membrane</location>
        <topology evidence="1 7">Multi-pass membrane protein</topology>
    </subcellularLocation>
</comment>
<dbReference type="SUPFAM" id="SSF161098">
    <property type="entry name" value="MetI-like"/>
    <property type="match status" value="1"/>
</dbReference>
<proteinExistence type="inferred from homology"/>
<dbReference type="EMBL" id="JACIDJ010000006">
    <property type="protein sequence ID" value="MBB3899814.1"/>
    <property type="molecule type" value="Genomic_DNA"/>
</dbReference>
<dbReference type="PANTHER" id="PTHR30465">
    <property type="entry name" value="INNER MEMBRANE ABC TRANSPORTER"/>
    <property type="match status" value="1"/>
</dbReference>
<dbReference type="Pfam" id="PF00528">
    <property type="entry name" value="BPD_transp_1"/>
    <property type="match status" value="1"/>
</dbReference>
<feature type="transmembrane region" description="Helical" evidence="7">
    <location>
        <begin position="221"/>
        <end position="244"/>
    </location>
</feature>
<dbReference type="Gene3D" id="1.10.3720.10">
    <property type="entry name" value="MetI-like"/>
    <property type="match status" value="1"/>
</dbReference>
<evidence type="ECO:0000256" key="4">
    <source>
        <dbReference type="ARBA" id="ARBA00022692"/>
    </source>
</evidence>
<dbReference type="GO" id="GO:0005886">
    <property type="term" value="C:plasma membrane"/>
    <property type="evidence" value="ECO:0007669"/>
    <property type="project" value="UniProtKB-SubCell"/>
</dbReference>
<dbReference type="GO" id="GO:0055085">
    <property type="term" value="P:transmembrane transport"/>
    <property type="evidence" value="ECO:0007669"/>
    <property type="project" value="InterPro"/>
</dbReference>
<evidence type="ECO:0000313" key="11">
    <source>
        <dbReference type="Proteomes" id="UP000553193"/>
    </source>
</evidence>
<dbReference type="GO" id="GO:0042884">
    <property type="term" value="P:microcin transport"/>
    <property type="evidence" value="ECO:0007669"/>
    <property type="project" value="TreeGrafter"/>
</dbReference>
<keyword evidence="5 7" id="KW-1133">Transmembrane helix</keyword>
<dbReference type="PROSITE" id="PS50928">
    <property type="entry name" value="ABC_TM1"/>
    <property type="match status" value="1"/>
</dbReference>
<evidence type="ECO:0000313" key="10">
    <source>
        <dbReference type="EMBL" id="MBB3899814.1"/>
    </source>
</evidence>
<comment type="caution">
    <text evidence="10">The sequence shown here is derived from an EMBL/GenBank/DDBJ whole genome shotgun (WGS) entry which is preliminary data.</text>
</comment>
<organism evidence="10 11">
    <name type="scientific">Roseococcus suduntuyensis</name>
    <dbReference type="NCBI Taxonomy" id="455361"/>
    <lineage>
        <taxon>Bacteria</taxon>
        <taxon>Pseudomonadati</taxon>
        <taxon>Pseudomonadota</taxon>
        <taxon>Alphaproteobacteria</taxon>
        <taxon>Acetobacterales</taxon>
        <taxon>Roseomonadaceae</taxon>
        <taxon>Roseococcus</taxon>
    </lineage>
</organism>
<dbReference type="PANTHER" id="PTHR30465:SF66">
    <property type="entry name" value="INNER MEMBRANE ABC TRANSPORTER PERMEASE PROTEIN YEJB"/>
    <property type="match status" value="1"/>
</dbReference>
<evidence type="ECO:0000256" key="1">
    <source>
        <dbReference type="ARBA" id="ARBA00004651"/>
    </source>
</evidence>
<feature type="region of interest" description="Disordered" evidence="8">
    <location>
        <begin position="55"/>
        <end position="74"/>
    </location>
</feature>
<keyword evidence="6 7" id="KW-0472">Membrane</keyword>
<sequence>MPSMVRYTLRRLLLVPPTLLAILALNFAVAQLAPGGPVEHLLATLQGDMQDAAERALGGQDSTAAPDPAFRHRGAEGLDPRLLAEIEAQFGFDRPPLERFWHMLTRLLVFDLGRSFFLDQPVAQLLWERLPVSIALGLSSAVLTYVLAIPLGIALATRRGTGFDRTATALTVLAHAVPAMVVAVALLVIFGGGRFLAWFPSGGLASPEAAGWGWPWRVLDLAWHLALPVAALVISGFSSLALLTRNLFLEEIGKHYVLLARAKGLAPRRVLLGHVFRNAMLLVVAGLPGALLGVVFGGGVLIEALFGLQGLGLLGIEAALSRDFPVIFGTLWLTTLAGLVLHLASDLLYVAVDPRIGFDAARR</sequence>